<accession>A0AAD8QWN6</accession>
<dbReference type="CDD" id="cd14798">
    <property type="entry name" value="RX-CC_like"/>
    <property type="match status" value="1"/>
</dbReference>
<keyword evidence="3" id="KW-0677">Repeat</keyword>
<evidence type="ECO:0000256" key="3">
    <source>
        <dbReference type="ARBA" id="ARBA00022737"/>
    </source>
</evidence>
<dbReference type="InterPro" id="IPR038005">
    <property type="entry name" value="RX-like_CC"/>
</dbReference>
<comment type="caution">
    <text evidence="8">The sequence shown here is derived from an EMBL/GenBank/DDBJ whole genome shotgun (WGS) entry which is preliminary data.</text>
</comment>
<keyword evidence="4" id="KW-0547">Nucleotide-binding</keyword>
<evidence type="ECO:0000313" key="9">
    <source>
        <dbReference type="Proteomes" id="UP001231189"/>
    </source>
</evidence>
<dbReference type="EMBL" id="JAUUTY010000007">
    <property type="protein sequence ID" value="KAK1610403.1"/>
    <property type="molecule type" value="Genomic_DNA"/>
</dbReference>
<sequence>MKETVSRVKLAMEEEAKQRVRVQDDLVFITGEFEMMQSFLSSSSAGERASKNQVVRTWVRQLRDLAFDVEDCVEFVVHLDKASPWDWLQRLSSSVLVCVARPPLPLDVAVAEIKRLKTRVEDVSQRNSRYNLMGGDDSPADVDHEHQVLVTGGRHTSAAATFHTLREVWESNGKLFQTILDLKTLIACQGDDLKVISLWTAPEDGDEDAADGELGWVTTMRKAYYDPEICREFKNRAWVKELAHPFNPVELLNNLLTQFQCHHDDFDGDRANPRLSELTSQLGQHRYLIIIEQELTSVADWDAIRMYLPDRNNGSRVVVSTKHLGIALACTGEPYQCCGHRIGIGELFSQARRIGMGAISVLWETYDEYAQLKEELYRDDEQNIRVPDGVEFERTYLYDATPFADIEFEGLGPDKTRPLT</sequence>
<dbReference type="GO" id="GO:0006952">
    <property type="term" value="P:defense response"/>
    <property type="evidence" value="ECO:0007669"/>
    <property type="project" value="UniProtKB-KW"/>
</dbReference>
<dbReference type="InterPro" id="IPR002182">
    <property type="entry name" value="NB-ARC"/>
</dbReference>
<comment type="similarity">
    <text evidence="1">Belongs to the disease resistance NB-LRR family.</text>
</comment>
<dbReference type="Gene3D" id="3.40.50.300">
    <property type="entry name" value="P-loop containing nucleotide triphosphate hydrolases"/>
    <property type="match status" value="1"/>
</dbReference>
<dbReference type="Pfam" id="PF18052">
    <property type="entry name" value="Rx_N"/>
    <property type="match status" value="1"/>
</dbReference>
<keyword evidence="9" id="KW-1185">Reference proteome</keyword>
<feature type="domain" description="NB-ARC" evidence="6">
    <location>
        <begin position="214"/>
        <end position="330"/>
    </location>
</feature>
<dbReference type="PANTHER" id="PTHR19338">
    <property type="entry name" value="TRANSLOCASE OF INNER MITOCHONDRIAL MEMBRANE 13 HOMOLOG"/>
    <property type="match status" value="1"/>
</dbReference>
<evidence type="ECO:0000256" key="2">
    <source>
        <dbReference type="ARBA" id="ARBA00022614"/>
    </source>
</evidence>
<evidence type="ECO:0000256" key="1">
    <source>
        <dbReference type="ARBA" id="ARBA00008894"/>
    </source>
</evidence>
<organism evidence="8 9">
    <name type="scientific">Lolium multiflorum</name>
    <name type="common">Italian ryegrass</name>
    <name type="synonym">Lolium perenne subsp. multiflorum</name>
    <dbReference type="NCBI Taxonomy" id="4521"/>
    <lineage>
        <taxon>Eukaryota</taxon>
        <taxon>Viridiplantae</taxon>
        <taxon>Streptophyta</taxon>
        <taxon>Embryophyta</taxon>
        <taxon>Tracheophyta</taxon>
        <taxon>Spermatophyta</taxon>
        <taxon>Magnoliopsida</taxon>
        <taxon>Liliopsida</taxon>
        <taxon>Poales</taxon>
        <taxon>Poaceae</taxon>
        <taxon>BOP clade</taxon>
        <taxon>Pooideae</taxon>
        <taxon>Poodae</taxon>
        <taxon>Poeae</taxon>
        <taxon>Poeae Chloroplast Group 2 (Poeae type)</taxon>
        <taxon>Loliodinae</taxon>
        <taxon>Loliinae</taxon>
        <taxon>Lolium</taxon>
    </lineage>
</organism>
<evidence type="ECO:0000259" key="7">
    <source>
        <dbReference type="Pfam" id="PF18052"/>
    </source>
</evidence>
<dbReference type="Pfam" id="PF00931">
    <property type="entry name" value="NB-ARC"/>
    <property type="match status" value="1"/>
</dbReference>
<dbReference type="Proteomes" id="UP001231189">
    <property type="component" value="Unassembled WGS sequence"/>
</dbReference>
<evidence type="ECO:0000256" key="4">
    <source>
        <dbReference type="ARBA" id="ARBA00022741"/>
    </source>
</evidence>
<feature type="domain" description="Disease resistance N-terminal" evidence="7">
    <location>
        <begin position="4"/>
        <end position="82"/>
    </location>
</feature>
<evidence type="ECO:0000259" key="6">
    <source>
        <dbReference type="Pfam" id="PF00931"/>
    </source>
</evidence>
<dbReference type="AlphaFoldDB" id="A0AAD8QWN6"/>
<proteinExistence type="inferred from homology"/>
<gene>
    <name evidence="8" type="ORF">QYE76_034076</name>
</gene>
<evidence type="ECO:0000313" key="8">
    <source>
        <dbReference type="EMBL" id="KAK1610403.1"/>
    </source>
</evidence>
<protein>
    <recommendedName>
        <fullName evidence="10">Rx N-terminal domain-containing protein</fullName>
    </recommendedName>
</protein>
<reference evidence="8" key="1">
    <citation type="submission" date="2023-07" db="EMBL/GenBank/DDBJ databases">
        <title>A chromosome-level genome assembly of Lolium multiflorum.</title>
        <authorList>
            <person name="Chen Y."/>
            <person name="Copetti D."/>
            <person name="Kolliker R."/>
            <person name="Studer B."/>
        </authorList>
    </citation>
    <scope>NUCLEOTIDE SEQUENCE</scope>
    <source>
        <strain evidence="8">02402/16</strain>
        <tissue evidence="8">Leaf</tissue>
    </source>
</reference>
<evidence type="ECO:0008006" key="10">
    <source>
        <dbReference type="Google" id="ProtNLM"/>
    </source>
</evidence>
<dbReference type="PANTHER" id="PTHR19338:SF58">
    <property type="entry name" value="OS09G0517100 PROTEIN"/>
    <property type="match status" value="1"/>
</dbReference>
<dbReference type="Gene3D" id="1.20.5.4130">
    <property type="match status" value="1"/>
</dbReference>
<dbReference type="GO" id="GO:0043531">
    <property type="term" value="F:ADP binding"/>
    <property type="evidence" value="ECO:0007669"/>
    <property type="project" value="InterPro"/>
</dbReference>
<keyword evidence="2" id="KW-0433">Leucine-rich repeat</keyword>
<evidence type="ECO:0000256" key="5">
    <source>
        <dbReference type="ARBA" id="ARBA00022821"/>
    </source>
</evidence>
<dbReference type="InterPro" id="IPR041118">
    <property type="entry name" value="Rx_N"/>
</dbReference>
<name>A0AAD8QWN6_LOLMU</name>
<dbReference type="InterPro" id="IPR027417">
    <property type="entry name" value="P-loop_NTPase"/>
</dbReference>
<keyword evidence="5" id="KW-0611">Plant defense</keyword>